<comment type="subcellular location">
    <subcellularLocation>
        <location evidence="7">Cell membrane</location>
        <topology evidence="7">Peripheral membrane protein</topology>
        <orientation evidence="7">Cytoplasmic side</orientation>
    </subcellularLocation>
    <subcellularLocation>
        <location evidence="7">Bacterial flagellum basal body</location>
    </subcellularLocation>
</comment>
<dbReference type="Gene3D" id="2.30.330.10">
    <property type="entry name" value="SpoA-like"/>
    <property type="match status" value="1"/>
</dbReference>
<feature type="compositionally biased region" description="Polar residues" evidence="8">
    <location>
        <begin position="14"/>
        <end position="25"/>
    </location>
</feature>
<feature type="region of interest" description="Disordered" evidence="8">
    <location>
        <begin position="1"/>
        <end position="25"/>
    </location>
</feature>
<keyword evidence="7" id="KW-0975">Bacterial flagellum</keyword>
<keyword evidence="3 7" id="KW-1003">Cell membrane</keyword>
<dbReference type="SUPFAM" id="SSF101801">
    <property type="entry name" value="Surface presentation of antigens (SPOA)"/>
    <property type="match status" value="1"/>
</dbReference>
<reference evidence="10 11" key="2">
    <citation type="submission" date="2019-05" db="EMBL/GenBank/DDBJ databases">
        <title>Genome evolution of the obligate endosymbiont Buchnera aphidicola.</title>
        <authorList>
            <person name="Moran N.A."/>
        </authorList>
    </citation>
    <scope>NUCLEOTIDE SEQUENCE [LARGE SCALE GENOMIC DNA]</scope>
    <source>
        <strain evidence="10 11">Tca</strain>
    </source>
</reference>
<dbReference type="NCBIfam" id="TIGR02480">
    <property type="entry name" value="fliN"/>
    <property type="match status" value="1"/>
</dbReference>
<evidence type="ECO:0000313" key="11">
    <source>
        <dbReference type="Proteomes" id="UP000298782"/>
    </source>
</evidence>
<organism evidence="10 11">
    <name type="scientific">Buchnera aphidicola</name>
    <name type="common">Thelaxes californica</name>
    <dbReference type="NCBI Taxonomy" id="1315998"/>
    <lineage>
        <taxon>Bacteria</taxon>
        <taxon>Pseudomonadati</taxon>
        <taxon>Pseudomonadota</taxon>
        <taxon>Gammaproteobacteria</taxon>
        <taxon>Enterobacterales</taxon>
        <taxon>Erwiniaceae</taxon>
        <taxon>Buchnera</taxon>
    </lineage>
</organism>
<dbReference type="RefSeq" id="WP_158353116.1">
    <property type="nucleotide sequence ID" value="NZ_CP034852.1"/>
</dbReference>
<keyword evidence="10" id="KW-0282">Flagellum</keyword>
<keyword evidence="4 7" id="KW-0145">Chemotaxis</keyword>
<dbReference type="GO" id="GO:0003774">
    <property type="term" value="F:cytoskeletal motor activity"/>
    <property type="evidence" value="ECO:0007669"/>
    <property type="project" value="UniProtKB-UniRule"/>
</dbReference>
<accession>A0A4D6YJG9</accession>
<evidence type="ECO:0000256" key="6">
    <source>
        <dbReference type="ARBA" id="ARBA00023136"/>
    </source>
</evidence>
<dbReference type="PANTHER" id="PTHR43484:SF1">
    <property type="entry name" value="FLAGELLAR MOTOR SWITCH PROTEIN FLIN"/>
    <property type="match status" value="1"/>
</dbReference>
<dbReference type="Proteomes" id="UP000298782">
    <property type="component" value="Chromosome"/>
</dbReference>
<protein>
    <recommendedName>
        <fullName evidence="2 7">Flagellar motor switch protein FliN</fullName>
    </recommendedName>
</protein>
<evidence type="ECO:0000256" key="8">
    <source>
        <dbReference type="SAM" id="MobiDB-lite"/>
    </source>
</evidence>
<dbReference type="GO" id="GO:0009425">
    <property type="term" value="C:bacterial-type flagellum basal body"/>
    <property type="evidence" value="ECO:0007669"/>
    <property type="project" value="UniProtKB-SubCell"/>
</dbReference>
<sequence length="131" mass="14999">MQDFNNTNEEKKNVQNNKISKNLTPESFDSLHNQLNLEKNKNGDKLNDSDITNNNRIYIDNIPLKITIELGTLKMQIKDLLHLKKNSVLTLEQEIGSPLNILINNHVIAQGEIVVIDNKYGIRIINIMHSI</sequence>
<keyword evidence="10" id="KW-0969">Cilium</keyword>
<dbReference type="AlphaFoldDB" id="A0A4D6YJG9"/>
<evidence type="ECO:0000256" key="5">
    <source>
        <dbReference type="ARBA" id="ARBA00022779"/>
    </source>
</evidence>
<evidence type="ECO:0000256" key="3">
    <source>
        <dbReference type="ARBA" id="ARBA00022475"/>
    </source>
</evidence>
<dbReference type="Pfam" id="PF01052">
    <property type="entry name" value="FliMN_C"/>
    <property type="match status" value="1"/>
</dbReference>
<evidence type="ECO:0000259" key="9">
    <source>
        <dbReference type="Pfam" id="PF01052"/>
    </source>
</evidence>
<feature type="domain" description="Flagellar motor switch protein FliN-like C-terminal" evidence="9">
    <location>
        <begin position="59"/>
        <end position="128"/>
    </location>
</feature>
<dbReference type="InterPro" id="IPR001172">
    <property type="entry name" value="FliN_T3SS_HrcQb"/>
</dbReference>
<dbReference type="InterPro" id="IPR036429">
    <property type="entry name" value="SpoA-like_sf"/>
</dbReference>
<dbReference type="GO" id="GO:0071973">
    <property type="term" value="P:bacterial-type flagellum-dependent cell motility"/>
    <property type="evidence" value="ECO:0007669"/>
    <property type="project" value="UniProtKB-UniRule"/>
</dbReference>
<comment type="similarity">
    <text evidence="1 7">Belongs to the FliN/MopA/SpaO family.</text>
</comment>
<evidence type="ECO:0000256" key="7">
    <source>
        <dbReference type="RuleBase" id="RU362074"/>
    </source>
</evidence>
<dbReference type="InterPro" id="IPR001543">
    <property type="entry name" value="FliN-like_C"/>
</dbReference>
<dbReference type="InterPro" id="IPR012826">
    <property type="entry name" value="FliN"/>
</dbReference>
<dbReference type="EMBL" id="CP034852">
    <property type="protein sequence ID" value="QCI26621.1"/>
    <property type="molecule type" value="Genomic_DNA"/>
</dbReference>
<evidence type="ECO:0000256" key="1">
    <source>
        <dbReference type="ARBA" id="ARBA00009226"/>
    </source>
</evidence>
<keyword evidence="10" id="KW-0966">Cell projection</keyword>
<evidence type="ECO:0000256" key="2">
    <source>
        <dbReference type="ARBA" id="ARBA00021897"/>
    </source>
</evidence>
<proteinExistence type="inferred from homology"/>
<dbReference type="GO" id="GO:0005886">
    <property type="term" value="C:plasma membrane"/>
    <property type="evidence" value="ECO:0007669"/>
    <property type="project" value="UniProtKB-SubCell"/>
</dbReference>
<dbReference type="PRINTS" id="PR00956">
    <property type="entry name" value="FLGMOTORFLIN"/>
</dbReference>
<keyword evidence="5 7" id="KW-0283">Flagellar rotation</keyword>
<dbReference type="PANTHER" id="PTHR43484">
    <property type="match status" value="1"/>
</dbReference>
<gene>
    <name evidence="10" type="primary">fliN</name>
    <name evidence="10" type="ORF">D9V80_00355</name>
</gene>
<keyword evidence="6 7" id="KW-0472">Membrane</keyword>
<dbReference type="InterPro" id="IPR051469">
    <property type="entry name" value="FliN/MopA/SpaO"/>
</dbReference>
<dbReference type="GO" id="GO:0006935">
    <property type="term" value="P:chemotaxis"/>
    <property type="evidence" value="ECO:0007669"/>
    <property type="project" value="UniProtKB-KW"/>
</dbReference>
<evidence type="ECO:0000313" key="10">
    <source>
        <dbReference type="EMBL" id="QCI26621.1"/>
    </source>
</evidence>
<reference evidence="10 11" key="1">
    <citation type="submission" date="2018-12" db="EMBL/GenBank/DDBJ databases">
        <authorList>
            <person name="Chong R.A."/>
        </authorList>
    </citation>
    <scope>NUCLEOTIDE SEQUENCE [LARGE SCALE GENOMIC DNA]</scope>
    <source>
        <strain evidence="10 11">Tca</strain>
    </source>
</reference>
<evidence type="ECO:0000256" key="4">
    <source>
        <dbReference type="ARBA" id="ARBA00022500"/>
    </source>
</evidence>
<keyword evidence="11" id="KW-1185">Reference proteome</keyword>
<comment type="function">
    <text evidence="7">FliN is one of three proteins (FliG, FliN, FliM) that form the rotor-mounted switch complex (C ring), located at the base of the basal body. This complex interacts with the CheY and CheZ chemotaxis proteins, in addition to contacting components of the motor that determine the direction of flagellar rotation.</text>
</comment>
<name>A0A4D6YJG9_9GAMM</name>
<dbReference type="OrthoDB" id="9773459at2"/>